<comment type="caution">
    <text evidence="2">The sequence shown here is derived from an EMBL/GenBank/DDBJ whole genome shotgun (WGS) entry which is preliminary data.</text>
</comment>
<dbReference type="Proteomes" id="UP001154259">
    <property type="component" value="Unassembled WGS sequence"/>
</dbReference>
<accession>A0A9W4TPJ8</accession>
<evidence type="ECO:0000313" key="2">
    <source>
        <dbReference type="EMBL" id="CAI3939434.1"/>
    </source>
</evidence>
<keyword evidence="1" id="KW-0472">Membrane</keyword>
<dbReference type="EMBL" id="CAMXCM010000002">
    <property type="protein sequence ID" value="CAI3939434.1"/>
    <property type="molecule type" value="Genomic_DNA"/>
</dbReference>
<dbReference type="RefSeq" id="WP_271789725.1">
    <property type="nucleotide sequence ID" value="NZ_CAMXCJ010000003.1"/>
</dbReference>
<evidence type="ECO:0000313" key="4">
    <source>
        <dbReference type="Proteomes" id="UP001154255"/>
    </source>
</evidence>
<keyword evidence="5" id="KW-1185">Reference proteome</keyword>
<gene>
    <name evidence="3" type="ORF">R53529_LOCUS1293</name>
    <name evidence="2" type="ORF">R53530_LOCUS1141</name>
</gene>
<dbReference type="AlphaFoldDB" id="A0A9W4TPJ8"/>
<organism evidence="2 4">
    <name type="scientific">Commensalibacter communis</name>
    <dbReference type="NCBI Taxonomy" id="2972786"/>
    <lineage>
        <taxon>Bacteria</taxon>
        <taxon>Pseudomonadati</taxon>
        <taxon>Pseudomonadota</taxon>
        <taxon>Alphaproteobacteria</taxon>
        <taxon>Acetobacterales</taxon>
        <taxon>Acetobacteraceae</taxon>
    </lineage>
</organism>
<feature type="transmembrane region" description="Helical" evidence="1">
    <location>
        <begin position="128"/>
        <end position="151"/>
    </location>
</feature>
<feature type="transmembrane region" description="Helical" evidence="1">
    <location>
        <begin position="82"/>
        <end position="107"/>
    </location>
</feature>
<keyword evidence="1" id="KW-0812">Transmembrane</keyword>
<proteinExistence type="predicted"/>
<protein>
    <submittedName>
        <fullName evidence="2">Uncharacterized membrane protein</fullName>
    </submittedName>
</protein>
<feature type="transmembrane region" description="Helical" evidence="1">
    <location>
        <begin position="54"/>
        <end position="76"/>
    </location>
</feature>
<evidence type="ECO:0000313" key="3">
    <source>
        <dbReference type="EMBL" id="CAI3944074.1"/>
    </source>
</evidence>
<sequence length="155" mass="17964">MSIFSLFVFIHVLSATVLFASGIITAIVMVDAFIRRHPKDMALASQRVVKADWFMTLPSAIIQAVTGIILVHIMHIPFSTLWVVWSIILYSLSIILWIIVVQLQIHIAELAQIAYEQQIPFPQKGWSYFKWWFALGWPTFLCFLLIFWLMVTRPI</sequence>
<keyword evidence="1" id="KW-1133">Transmembrane helix</keyword>
<evidence type="ECO:0000256" key="1">
    <source>
        <dbReference type="SAM" id="Phobius"/>
    </source>
</evidence>
<reference evidence="2" key="1">
    <citation type="submission" date="2022-10" db="EMBL/GenBank/DDBJ databases">
        <authorList>
            <person name="Botero Cardona J."/>
        </authorList>
    </citation>
    <scope>NUCLEOTIDE SEQUENCE</scope>
    <source>
        <strain evidence="2">LMG 31819</strain>
        <strain evidence="3">R-53529</strain>
    </source>
</reference>
<evidence type="ECO:0000313" key="5">
    <source>
        <dbReference type="Proteomes" id="UP001154259"/>
    </source>
</evidence>
<dbReference type="Proteomes" id="UP001154255">
    <property type="component" value="Unassembled WGS sequence"/>
</dbReference>
<name>A0A9W4TPJ8_9PROT</name>
<dbReference type="Pfam" id="PF10027">
    <property type="entry name" value="DUF2269"/>
    <property type="match status" value="1"/>
</dbReference>
<dbReference type="InterPro" id="IPR018729">
    <property type="entry name" value="DUF2269_transmembrane"/>
</dbReference>
<feature type="transmembrane region" description="Helical" evidence="1">
    <location>
        <begin position="6"/>
        <end position="34"/>
    </location>
</feature>
<dbReference type="EMBL" id="CAMXCS010000002">
    <property type="protein sequence ID" value="CAI3944074.1"/>
    <property type="molecule type" value="Genomic_DNA"/>
</dbReference>